<accession>A0A9P4GTM7</accession>
<evidence type="ECO:0000256" key="2">
    <source>
        <dbReference type="SAM" id="SignalP"/>
    </source>
</evidence>
<evidence type="ECO:0000313" key="4">
    <source>
        <dbReference type="Proteomes" id="UP000800039"/>
    </source>
</evidence>
<dbReference type="RefSeq" id="XP_040793844.1">
    <property type="nucleotide sequence ID" value="XM_040930077.1"/>
</dbReference>
<comment type="caution">
    <text evidence="3">The sequence shown here is derived from an EMBL/GenBank/DDBJ whole genome shotgun (WGS) entry which is preliminary data.</text>
</comment>
<keyword evidence="2" id="KW-0732">Signal</keyword>
<gene>
    <name evidence="3" type="ORF">K460DRAFT_30769</name>
</gene>
<feature type="chain" id="PRO_5040467414" description="Secreted protein" evidence="2">
    <location>
        <begin position="19"/>
        <end position="81"/>
    </location>
</feature>
<feature type="region of interest" description="Disordered" evidence="1">
    <location>
        <begin position="59"/>
        <end position="81"/>
    </location>
</feature>
<evidence type="ECO:0000256" key="1">
    <source>
        <dbReference type="SAM" id="MobiDB-lite"/>
    </source>
</evidence>
<proteinExistence type="predicted"/>
<dbReference type="Proteomes" id="UP000800039">
    <property type="component" value="Unassembled WGS sequence"/>
</dbReference>
<sequence>MFCLFFFISCAIQQDDTASSVRPAMKARDCSRSRLARARRRLVSSRCRRLRYIVHLTTSHSPPPVLHRNAPRGPRKERGSR</sequence>
<dbReference type="AlphaFoldDB" id="A0A9P4GTM7"/>
<evidence type="ECO:0008006" key="5">
    <source>
        <dbReference type="Google" id="ProtNLM"/>
    </source>
</evidence>
<protein>
    <recommendedName>
        <fullName evidence="5">Secreted protein</fullName>
    </recommendedName>
</protein>
<organism evidence="3 4">
    <name type="scientific">Cucurbitaria berberidis CBS 394.84</name>
    <dbReference type="NCBI Taxonomy" id="1168544"/>
    <lineage>
        <taxon>Eukaryota</taxon>
        <taxon>Fungi</taxon>
        <taxon>Dikarya</taxon>
        <taxon>Ascomycota</taxon>
        <taxon>Pezizomycotina</taxon>
        <taxon>Dothideomycetes</taxon>
        <taxon>Pleosporomycetidae</taxon>
        <taxon>Pleosporales</taxon>
        <taxon>Pleosporineae</taxon>
        <taxon>Cucurbitariaceae</taxon>
        <taxon>Cucurbitaria</taxon>
    </lineage>
</organism>
<dbReference type="GeneID" id="63847329"/>
<evidence type="ECO:0000313" key="3">
    <source>
        <dbReference type="EMBL" id="KAF1851281.1"/>
    </source>
</evidence>
<dbReference type="EMBL" id="ML976614">
    <property type="protein sequence ID" value="KAF1851281.1"/>
    <property type="molecule type" value="Genomic_DNA"/>
</dbReference>
<keyword evidence="4" id="KW-1185">Reference proteome</keyword>
<feature type="signal peptide" evidence="2">
    <location>
        <begin position="1"/>
        <end position="18"/>
    </location>
</feature>
<reference evidence="3" key="1">
    <citation type="submission" date="2020-01" db="EMBL/GenBank/DDBJ databases">
        <authorList>
            <consortium name="DOE Joint Genome Institute"/>
            <person name="Haridas S."/>
            <person name="Albert R."/>
            <person name="Binder M."/>
            <person name="Bloem J."/>
            <person name="Labutti K."/>
            <person name="Salamov A."/>
            <person name="Andreopoulos B."/>
            <person name="Baker S.E."/>
            <person name="Barry K."/>
            <person name="Bills G."/>
            <person name="Bluhm B.H."/>
            <person name="Cannon C."/>
            <person name="Castanera R."/>
            <person name="Culley D.E."/>
            <person name="Daum C."/>
            <person name="Ezra D."/>
            <person name="Gonzalez J.B."/>
            <person name="Henrissat B."/>
            <person name="Kuo A."/>
            <person name="Liang C."/>
            <person name="Lipzen A."/>
            <person name="Lutzoni F."/>
            <person name="Magnuson J."/>
            <person name="Mondo S."/>
            <person name="Nolan M."/>
            <person name="Ohm R."/>
            <person name="Pangilinan J."/>
            <person name="Park H.-J."/>
            <person name="Ramirez L."/>
            <person name="Alfaro M."/>
            <person name="Sun H."/>
            <person name="Tritt A."/>
            <person name="Yoshinaga Y."/>
            <person name="Zwiers L.-H."/>
            <person name="Turgeon B.G."/>
            <person name="Goodwin S.B."/>
            <person name="Spatafora J.W."/>
            <person name="Crous P.W."/>
            <person name="Grigoriev I.V."/>
        </authorList>
    </citation>
    <scope>NUCLEOTIDE SEQUENCE</scope>
    <source>
        <strain evidence="3">CBS 394.84</strain>
    </source>
</reference>
<name>A0A9P4GTM7_9PLEO</name>